<feature type="compositionally biased region" description="Low complexity" evidence="1">
    <location>
        <begin position="110"/>
        <end position="153"/>
    </location>
</feature>
<comment type="caution">
    <text evidence="2">The sequence shown here is derived from an EMBL/GenBank/DDBJ whole genome shotgun (WGS) entry which is preliminary data.</text>
</comment>
<name>A0A9W8ZRG3_9AGAR</name>
<dbReference type="EMBL" id="JANVFS010000066">
    <property type="protein sequence ID" value="KAJ4463794.1"/>
    <property type="molecule type" value="Genomic_DNA"/>
</dbReference>
<evidence type="ECO:0000256" key="1">
    <source>
        <dbReference type="SAM" id="MobiDB-lite"/>
    </source>
</evidence>
<feature type="region of interest" description="Disordered" evidence="1">
    <location>
        <begin position="108"/>
        <end position="163"/>
    </location>
</feature>
<feature type="region of interest" description="Disordered" evidence="1">
    <location>
        <begin position="192"/>
        <end position="223"/>
    </location>
</feature>
<gene>
    <name evidence="2" type="ORF">C8J55DRAFT_291957</name>
</gene>
<reference evidence="2" key="2">
    <citation type="journal article" date="2023" name="Proc. Natl. Acad. Sci. U.S.A.">
        <title>A global phylogenomic analysis of the shiitake genus Lentinula.</title>
        <authorList>
            <person name="Sierra-Patev S."/>
            <person name="Min B."/>
            <person name="Naranjo-Ortiz M."/>
            <person name="Looney B."/>
            <person name="Konkel Z."/>
            <person name="Slot J.C."/>
            <person name="Sakamoto Y."/>
            <person name="Steenwyk J.L."/>
            <person name="Rokas A."/>
            <person name="Carro J."/>
            <person name="Camarero S."/>
            <person name="Ferreira P."/>
            <person name="Molpeceres G."/>
            <person name="Ruiz-Duenas F.J."/>
            <person name="Serrano A."/>
            <person name="Henrissat B."/>
            <person name="Drula E."/>
            <person name="Hughes K.W."/>
            <person name="Mata J.L."/>
            <person name="Ishikawa N.K."/>
            <person name="Vargas-Isla R."/>
            <person name="Ushijima S."/>
            <person name="Smith C.A."/>
            <person name="Donoghue J."/>
            <person name="Ahrendt S."/>
            <person name="Andreopoulos W."/>
            <person name="He G."/>
            <person name="LaButti K."/>
            <person name="Lipzen A."/>
            <person name="Ng V."/>
            <person name="Riley R."/>
            <person name="Sandor L."/>
            <person name="Barry K."/>
            <person name="Martinez A.T."/>
            <person name="Xiao Y."/>
            <person name="Gibbons J.G."/>
            <person name="Terashima K."/>
            <person name="Grigoriev I.V."/>
            <person name="Hibbett D."/>
        </authorList>
    </citation>
    <scope>NUCLEOTIDE SEQUENCE</scope>
    <source>
        <strain evidence="2">Sp2 HRB7682 ss15</strain>
    </source>
</reference>
<protein>
    <submittedName>
        <fullName evidence="2">Uncharacterized protein</fullName>
    </submittedName>
</protein>
<sequence>MQIALSYRFSLPCIHHVLCNFTCAYTATWPLSGRTMLLGTSTTTPQSNERTNDGSVASNVWVVDHYPLERKNETRTNDDVTTDVEGNYEYNKNKAIFRRIRVMSNTQRFSTTSKSSTTTIPSFSSSSTAFTLPLSSTLTTPSSTKLTASPSSPNDKLLSSPSDIWDSDDNNGWQDMPIVHTDKLRIGLDEEERRTYHHRVNEEAGSSKLEREGMKEEGEEGTL</sequence>
<feature type="compositionally biased region" description="Basic and acidic residues" evidence="1">
    <location>
        <begin position="192"/>
        <end position="202"/>
    </location>
</feature>
<reference evidence="2" key="1">
    <citation type="submission" date="2022-08" db="EMBL/GenBank/DDBJ databases">
        <authorList>
            <consortium name="DOE Joint Genome Institute"/>
            <person name="Min B."/>
            <person name="Riley R."/>
            <person name="Sierra-Patev S."/>
            <person name="Naranjo-Ortiz M."/>
            <person name="Looney B."/>
            <person name="Konkel Z."/>
            <person name="Slot J.C."/>
            <person name="Sakamoto Y."/>
            <person name="Steenwyk J.L."/>
            <person name="Rokas A."/>
            <person name="Carro J."/>
            <person name="Camarero S."/>
            <person name="Ferreira P."/>
            <person name="Molpeceres G."/>
            <person name="Ruiz-Duenas F.J."/>
            <person name="Serrano A."/>
            <person name="Henrissat B."/>
            <person name="Drula E."/>
            <person name="Hughes K.W."/>
            <person name="Mata J.L."/>
            <person name="Ishikawa N.K."/>
            <person name="Vargas-Isla R."/>
            <person name="Ushijima S."/>
            <person name="Smith C.A."/>
            <person name="Ahrendt S."/>
            <person name="Andreopoulos W."/>
            <person name="He G."/>
            <person name="Labutti K."/>
            <person name="Lipzen A."/>
            <person name="Ng V."/>
            <person name="Sandor L."/>
            <person name="Barry K."/>
            <person name="Martinez A.T."/>
            <person name="Xiao Y."/>
            <person name="Gibbons J.G."/>
            <person name="Terashima K."/>
            <person name="Hibbett D.S."/>
            <person name="Grigoriev I.V."/>
        </authorList>
    </citation>
    <scope>NUCLEOTIDE SEQUENCE</scope>
    <source>
        <strain evidence="2">Sp2 HRB7682 ss15</strain>
    </source>
</reference>
<organism evidence="2 3">
    <name type="scientific">Lentinula lateritia</name>
    <dbReference type="NCBI Taxonomy" id="40482"/>
    <lineage>
        <taxon>Eukaryota</taxon>
        <taxon>Fungi</taxon>
        <taxon>Dikarya</taxon>
        <taxon>Basidiomycota</taxon>
        <taxon>Agaricomycotina</taxon>
        <taxon>Agaricomycetes</taxon>
        <taxon>Agaricomycetidae</taxon>
        <taxon>Agaricales</taxon>
        <taxon>Marasmiineae</taxon>
        <taxon>Omphalotaceae</taxon>
        <taxon>Lentinula</taxon>
    </lineage>
</organism>
<evidence type="ECO:0000313" key="2">
    <source>
        <dbReference type="EMBL" id="KAJ4463794.1"/>
    </source>
</evidence>
<dbReference type="AlphaFoldDB" id="A0A9W8ZRG3"/>
<dbReference type="Proteomes" id="UP001150238">
    <property type="component" value="Unassembled WGS sequence"/>
</dbReference>
<evidence type="ECO:0000313" key="3">
    <source>
        <dbReference type="Proteomes" id="UP001150238"/>
    </source>
</evidence>
<accession>A0A9W8ZRG3</accession>
<proteinExistence type="predicted"/>